<accession>A0A383DX84</accession>
<feature type="non-terminal residue" evidence="2">
    <location>
        <position position="93"/>
    </location>
</feature>
<proteinExistence type="predicted"/>
<protein>
    <submittedName>
        <fullName evidence="2">Uncharacterized protein</fullName>
    </submittedName>
</protein>
<organism evidence="2">
    <name type="scientific">marine metagenome</name>
    <dbReference type="NCBI Taxonomy" id="408172"/>
    <lineage>
        <taxon>unclassified sequences</taxon>
        <taxon>metagenomes</taxon>
        <taxon>ecological metagenomes</taxon>
    </lineage>
</organism>
<keyword evidence="1" id="KW-0812">Transmembrane</keyword>
<dbReference type="EMBL" id="UINC01220861">
    <property type="protein sequence ID" value="SVE48959.1"/>
    <property type="molecule type" value="Genomic_DNA"/>
</dbReference>
<reference evidence="2" key="1">
    <citation type="submission" date="2018-05" db="EMBL/GenBank/DDBJ databases">
        <authorList>
            <person name="Lanie J.A."/>
            <person name="Ng W.-L."/>
            <person name="Kazmierczak K.M."/>
            <person name="Andrzejewski T.M."/>
            <person name="Davidsen T.M."/>
            <person name="Wayne K.J."/>
            <person name="Tettelin H."/>
            <person name="Glass J.I."/>
            <person name="Rusch D."/>
            <person name="Podicherti R."/>
            <person name="Tsui H.-C.T."/>
            <person name="Winkler M.E."/>
        </authorList>
    </citation>
    <scope>NUCLEOTIDE SEQUENCE</scope>
</reference>
<feature type="transmembrane region" description="Helical" evidence="1">
    <location>
        <begin position="12"/>
        <end position="31"/>
    </location>
</feature>
<dbReference type="AlphaFoldDB" id="A0A383DX84"/>
<name>A0A383DX84_9ZZZZ</name>
<keyword evidence="1" id="KW-1133">Transmembrane helix</keyword>
<sequence length="93" mass="10420">MYNEKYPMLSEKGILGAADIGVFAPIVVFLMDRIISSGNIAVYDGSSWKPDKELTHEESIMFDQLTIEYGHLFSSPFGTVSSTFFMESERIGK</sequence>
<keyword evidence="1" id="KW-0472">Membrane</keyword>
<evidence type="ECO:0000313" key="2">
    <source>
        <dbReference type="EMBL" id="SVE48959.1"/>
    </source>
</evidence>
<evidence type="ECO:0000256" key="1">
    <source>
        <dbReference type="SAM" id="Phobius"/>
    </source>
</evidence>
<gene>
    <name evidence="2" type="ORF">METZ01_LOCUS501813</name>
</gene>